<feature type="domain" description="RING-type" evidence="7">
    <location>
        <begin position="495"/>
        <end position="533"/>
    </location>
</feature>
<dbReference type="PROSITE" id="PS50157">
    <property type="entry name" value="ZINC_FINGER_C2H2_2"/>
    <property type="match status" value="3"/>
</dbReference>
<dbReference type="InterPro" id="IPR017907">
    <property type="entry name" value="Znf_RING_CS"/>
</dbReference>
<keyword evidence="2" id="KW-0677">Repeat</keyword>
<accession>A0A4R0RND1</accession>
<dbReference type="SMART" id="SM00355">
    <property type="entry name" value="ZnF_C2H2"/>
    <property type="match status" value="8"/>
</dbReference>
<sequence length="545" mass="59345">MLQEFSWDRYAEQYLAPFVPIPSYQCPITGCRERFPSLPSLTAHCASEHYTILPTCNKCGKAFIAEMYLKAHLQAKHPRELSYQKCSRVFAEGSAMAMHQWMAHPGSRCEPCGEYIYQEDMARHLLDSPNHPKCTICNWGFGNTGSLYDHMAQIHPELCCSLCHMIFTTTEHLREHHRTTRRHSSCIHCNVGFSSDVFLKKHNALMHSSSGTGIISDGEDSDTLTISSSSSRTSSPKSCSLKMSSVCSARSSVPSSPKKRPKGPRPVKMVECNVCNIRFSRKSKLAKHYYKSSKHPVCAPCDVGFEDEPTYHAHVAKTHPPLYEPSPTPIPDTPTPSVINLPLHTVTPPQPPPSWARIQPESPVSSASSLPPVDAITQRSRSPSNPSPPSSVAIRMPGSPAAIHVPLCSKSPTPRLRPDLSRATTPSVSSDPGSSSEDVGSVLSGETAVASPSPDIPPAIPPSCSRTTSCDNYSSHEQAAPSEPPSASPAASVPCRMCLQPSSDPIVTICGHVFCHKCIMTEIAKNLQCPVCKKIMFVRLDLGTA</sequence>
<dbReference type="InterPro" id="IPR001841">
    <property type="entry name" value="Znf_RING"/>
</dbReference>
<evidence type="ECO:0000313" key="10">
    <source>
        <dbReference type="Proteomes" id="UP000292702"/>
    </source>
</evidence>
<dbReference type="EMBL" id="RWJN01000270">
    <property type="protein sequence ID" value="TCD63854.1"/>
    <property type="molecule type" value="Genomic_DNA"/>
</dbReference>
<keyword evidence="1" id="KW-0479">Metal-binding</keyword>
<evidence type="ECO:0000256" key="1">
    <source>
        <dbReference type="ARBA" id="ARBA00022723"/>
    </source>
</evidence>
<feature type="domain" description="C2H2-type" evidence="8">
    <location>
        <begin position="54"/>
        <end position="82"/>
    </location>
</feature>
<evidence type="ECO:0000313" key="9">
    <source>
        <dbReference type="EMBL" id="TCD63854.1"/>
    </source>
</evidence>
<evidence type="ECO:0000256" key="6">
    <source>
        <dbReference type="SAM" id="MobiDB-lite"/>
    </source>
</evidence>
<dbReference type="OrthoDB" id="6333297at2759"/>
<feature type="domain" description="C2H2-type" evidence="8">
    <location>
        <begin position="270"/>
        <end position="300"/>
    </location>
</feature>
<evidence type="ECO:0000256" key="2">
    <source>
        <dbReference type="ARBA" id="ARBA00022737"/>
    </source>
</evidence>
<dbReference type="GO" id="GO:0008270">
    <property type="term" value="F:zinc ion binding"/>
    <property type="evidence" value="ECO:0007669"/>
    <property type="project" value="UniProtKB-KW"/>
</dbReference>
<dbReference type="PANTHER" id="PTHR24408">
    <property type="entry name" value="ZINC FINGER PROTEIN"/>
    <property type="match status" value="1"/>
</dbReference>
<dbReference type="Proteomes" id="UP000292702">
    <property type="component" value="Unassembled WGS sequence"/>
</dbReference>
<dbReference type="AlphaFoldDB" id="A0A4R0RND1"/>
<dbReference type="GO" id="GO:0043565">
    <property type="term" value="F:sequence-specific DNA binding"/>
    <property type="evidence" value="ECO:0007669"/>
    <property type="project" value="TreeGrafter"/>
</dbReference>
<dbReference type="STRING" id="92696.A0A4R0RND1"/>
<feature type="region of interest" description="Disordered" evidence="6">
    <location>
        <begin position="210"/>
        <end position="241"/>
    </location>
</feature>
<reference evidence="9 10" key="1">
    <citation type="submission" date="2018-11" db="EMBL/GenBank/DDBJ databases">
        <title>Genome assembly of Steccherinum ochraceum LE-BIN_3174, the white-rot fungus of the Steccherinaceae family (The Residual Polyporoid clade, Polyporales, Basidiomycota).</title>
        <authorList>
            <person name="Fedorova T.V."/>
            <person name="Glazunova O.A."/>
            <person name="Landesman E.O."/>
            <person name="Moiseenko K.V."/>
            <person name="Psurtseva N.V."/>
            <person name="Savinova O.S."/>
            <person name="Shakhova N.V."/>
            <person name="Tyazhelova T.V."/>
            <person name="Vasina D.V."/>
        </authorList>
    </citation>
    <scope>NUCLEOTIDE SEQUENCE [LARGE SCALE GENOMIC DNA]</scope>
    <source>
        <strain evidence="9 10">LE-BIN_3174</strain>
    </source>
</reference>
<feature type="compositionally biased region" description="Low complexity" evidence="6">
    <location>
        <begin position="223"/>
        <end position="241"/>
    </location>
</feature>
<evidence type="ECO:0000256" key="3">
    <source>
        <dbReference type="ARBA" id="ARBA00022771"/>
    </source>
</evidence>
<dbReference type="InterPro" id="IPR036236">
    <property type="entry name" value="Znf_C2H2_sf"/>
</dbReference>
<proteinExistence type="predicted"/>
<dbReference type="PANTHER" id="PTHR24408:SF64">
    <property type="entry name" value="LINKING IMMUNITY AND METABOLISM-RELATED"/>
    <property type="match status" value="1"/>
</dbReference>
<dbReference type="Gene3D" id="3.30.160.60">
    <property type="entry name" value="Classic Zinc Finger"/>
    <property type="match status" value="3"/>
</dbReference>
<comment type="caution">
    <text evidence="9">The sequence shown here is derived from an EMBL/GenBank/DDBJ whole genome shotgun (WGS) entry which is preliminary data.</text>
</comment>
<feature type="compositionally biased region" description="Low complexity" evidence="6">
    <location>
        <begin position="360"/>
        <end position="372"/>
    </location>
</feature>
<evidence type="ECO:0008006" key="11">
    <source>
        <dbReference type="Google" id="ProtNLM"/>
    </source>
</evidence>
<dbReference type="Pfam" id="PF13923">
    <property type="entry name" value="zf-C3HC4_2"/>
    <property type="match status" value="1"/>
</dbReference>
<evidence type="ECO:0000259" key="7">
    <source>
        <dbReference type="PROSITE" id="PS50089"/>
    </source>
</evidence>
<dbReference type="PROSITE" id="PS00028">
    <property type="entry name" value="ZINC_FINGER_C2H2_1"/>
    <property type="match status" value="4"/>
</dbReference>
<dbReference type="SUPFAM" id="SSF57667">
    <property type="entry name" value="beta-beta-alpha zinc fingers"/>
    <property type="match status" value="2"/>
</dbReference>
<dbReference type="PROSITE" id="PS00518">
    <property type="entry name" value="ZF_RING_1"/>
    <property type="match status" value="1"/>
</dbReference>
<dbReference type="InterPro" id="IPR013083">
    <property type="entry name" value="Znf_RING/FYVE/PHD"/>
</dbReference>
<evidence type="ECO:0000256" key="5">
    <source>
        <dbReference type="PROSITE-ProRule" id="PRU00042"/>
    </source>
</evidence>
<organism evidence="9 10">
    <name type="scientific">Steccherinum ochraceum</name>
    <dbReference type="NCBI Taxonomy" id="92696"/>
    <lineage>
        <taxon>Eukaryota</taxon>
        <taxon>Fungi</taxon>
        <taxon>Dikarya</taxon>
        <taxon>Basidiomycota</taxon>
        <taxon>Agaricomycotina</taxon>
        <taxon>Agaricomycetes</taxon>
        <taxon>Polyporales</taxon>
        <taxon>Steccherinaceae</taxon>
        <taxon>Steccherinum</taxon>
    </lineage>
</organism>
<keyword evidence="3 5" id="KW-0863">Zinc-finger</keyword>
<dbReference type="GO" id="GO:0000981">
    <property type="term" value="F:DNA-binding transcription factor activity, RNA polymerase II-specific"/>
    <property type="evidence" value="ECO:0007669"/>
    <property type="project" value="TreeGrafter"/>
</dbReference>
<gene>
    <name evidence="9" type="ORF">EIP91_004868</name>
</gene>
<dbReference type="PROSITE" id="PS50089">
    <property type="entry name" value="ZF_RING_2"/>
    <property type="match status" value="1"/>
</dbReference>
<keyword evidence="10" id="KW-1185">Reference proteome</keyword>
<feature type="compositionally biased region" description="Low complexity" evidence="6">
    <location>
        <begin position="426"/>
        <end position="441"/>
    </location>
</feature>
<evidence type="ECO:0000256" key="4">
    <source>
        <dbReference type="ARBA" id="ARBA00022833"/>
    </source>
</evidence>
<dbReference type="SMART" id="SM00184">
    <property type="entry name" value="RING"/>
    <property type="match status" value="1"/>
</dbReference>
<evidence type="ECO:0000259" key="8">
    <source>
        <dbReference type="PROSITE" id="PS50157"/>
    </source>
</evidence>
<feature type="domain" description="C2H2-type" evidence="8">
    <location>
        <begin position="158"/>
        <end position="184"/>
    </location>
</feature>
<dbReference type="Pfam" id="PF00096">
    <property type="entry name" value="zf-C2H2"/>
    <property type="match status" value="1"/>
</dbReference>
<dbReference type="InterPro" id="IPR013087">
    <property type="entry name" value="Znf_C2H2_type"/>
</dbReference>
<dbReference type="GO" id="GO:0005634">
    <property type="term" value="C:nucleus"/>
    <property type="evidence" value="ECO:0007669"/>
    <property type="project" value="TreeGrafter"/>
</dbReference>
<keyword evidence="4" id="KW-0862">Zinc</keyword>
<protein>
    <recommendedName>
        <fullName evidence="11">RING-type domain-containing protein</fullName>
    </recommendedName>
</protein>
<dbReference type="Gene3D" id="3.30.40.10">
    <property type="entry name" value="Zinc/RING finger domain, C3HC4 (zinc finger)"/>
    <property type="match status" value="1"/>
</dbReference>
<feature type="compositionally biased region" description="Polar residues" evidence="6">
    <location>
        <begin position="464"/>
        <end position="473"/>
    </location>
</feature>
<name>A0A4R0RND1_9APHY</name>
<dbReference type="SUPFAM" id="SSF57850">
    <property type="entry name" value="RING/U-box"/>
    <property type="match status" value="1"/>
</dbReference>
<feature type="region of interest" description="Disordered" evidence="6">
    <location>
        <begin position="341"/>
        <end position="487"/>
    </location>
</feature>